<protein>
    <submittedName>
        <fullName evidence="2">Salicylate esterase</fullName>
    </submittedName>
</protein>
<dbReference type="PANTHER" id="PTHR37017">
    <property type="entry name" value="AB HYDROLASE-1 DOMAIN-CONTAINING PROTEIN-RELATED"/>
    <property type="match status" value="1"/>
</dbReference>
<keyword evidence="3" id="KW-1185">Reference proteome</keyword>
<sequence length="302" mass="34700">MTTKEHNDVMYQYNYYFRHMNPNQSTPYSYQPYHFNNEYYTNTTQNGLIDHNDLYFRQHILTFVLIHGSWADPTFWNGIAGELRKMGHIVHTPQLPGHGTDKNKNVTHAMITQSVVEYITTQNLKNIILVGHSFGGSVIQKVAEQVPDRIKRLVFWNAFILKDGESMADQFPPQGQQFILGLAQQSPDHSIKLPFSYFREVFVNLADLQTAQQIYNTTTPEPSAPLTEKLDLKAFYQLTIPRSFINLLEDTAIPAGETYGWYPHMASRLGIFRFIQGHGDHMTTAKLQPRKVAHLIVNAGRD</sequence>
<gene>
    <name evidence="2" type="ORF">GCM10007380_05620</name>
</gene>
<dbReference type="Proteomes" id="UP000626244">
    <property type="component" value="Unassembled WGS sequence"/>
</dbReference>
<dbReference type="InterPro" id="IPR000073">
    <property type="entry name" value="AB_hydrolase_1"/>
</dbReference>
<feature type="domain" description="AB hydrolase-1" evidence="1">
    <location>
        <begin position="63"/>
        <end position="207"/>
    </location>
</feature>
<dbReference type="EMBL" id="BMHB01000001">
    <property type="protein sequence ID" value="GGI10998.1"/>
    <property type="molecule type" value="Genomic_DNA"/>
</dbReference>
<dbReference type="InterPro" id="IPR029058">
    <property type="entry name" value="AB_hydrolase_fold"/>
</dbReference>
<evidence type="ECO:0000313" key="2">
    <source>
        <dbReference type="EMBL" id="GGI10998.1"/>
    </source>
</evidence>
<evidence type="ECO:0000259" key="1">
    <source>
        <dbReference type="Pfam" id="PF12697"/>
    </source>
</evidence>
<reference evidence="3" key="1">
    <citation type="journal article" date="2019" name="Int. J. Syst. Evol. Microbiol.">
        <title>The Global Catalogue of Microorganisms (GCM) 10K type strain sequencing project: providing services to taxonomists for standard genome sequencing and annotation.</title>
        <authorList>
            <consortium name="The Broad Institute Genomics Platform"/>
            <consortium name="The Broad Institute Genome Sequencing Center for Infectious Disease"/>
            <person name="Wu L."/>
            <person name="Ma J."/>
        </authorList>
    </citation>
    <scope>NUCLEOTIDE SEQUENCE [LARGE SCALE GENOMIC DNA]</scope>
    <source>
        <strain evidence="3">CGMCC 1.14993</strain>
    </source>
</reference>
<dbReference type="RefSeq" id="WP_235821377.1">
    <property type="nucleotide sequence ID" value="NZ_BMHB01000001.1"/>
</dbReference>
<dbReference type="InterPro" id="IPR052897">
    <property type="entry name" value="Sec-Metab_Biosynth_Hydrolase"/>
</dbReference>
<dbReference type="Gene3D" id="3.40.50.1820">
    <property type="entry name" value="alpha/beta hydrolase"/>
    <property type="match status" value="1"/>
</dbReference>
<accession>A0A8J3AJN8</accession>
<dbReference type="SUPFAM" id="SSF53474">
    <property type="entry name" value="alpha/beta-Hydrolases"/>
    <property type="match status" value="1"/>
</dbReference>
<proteinExistence type="predicted"/>
<dbReference type="Pfam" id="PF12697">
    <property type="entry name" value="Abhydrolase_6"/>
    <property type="match status" value="1"/>
</dbReference>
<dbReference type="PANTHER" id="PTHR37017:SF11">
    <property type="entry name" value="ESTERASE_LIPASE_THIOESTERASE DOMAIN-CONTAINING PROTEIN"/>
    <property type="match status" value="1"/>
</dbReference>
<organism evidence="2 3">
    <name type="scientific">Gottfriedia solisilvae</name>
    <dbReference type="NCBI Taxonomy" id="1516104"/>
    <lineage>
        <taxon>Bacteria</taxon>
        <taxon>Bacillati</taxon>
        <taxon>Bacillota</taxon>
        <taxon>Bacilli</taxon>
        <taxon>Bacillales</taxon>
        <taxon>Bacillaceae</taxon>
        <taxon>Gottfriedia</taxon>
    </lineage>
</organism>
<name>A0A8J3AJN8_9BACI</name>
<comment type="caution">
    <text evidence="2">The sequence shown here is derived from an EMBL/GenBank/DDBJ whole genome shotgun (WGS) entry which is preliminary data.</text>
</comment>
<evidence type="ECO:0000313" key="3">
    <source>
        <dbReference type="Proteomes" id="UP000626244"/>
    </source>
</evidence>
<dbReference type="AlphaFoldDB" id="A0A8J3AJN8"/>